<dbReference type="Proteomes" id="UP000749559">
    <property type="component" value="Unassembled WGS sequence"/>
</dbReference>
<feature type="coiled-coil region" evidence="1">
    <location>
        <begin position="66"/>
        <end position="100"/>
    </location>
</feature>
<evidence type="ECO:0000256" key="1">
    <source>
        <dbReference type="SAM" id="Coils"/>
    </source>
</evidence>
<keyword evidence="4" id="KW-1185">Reference proteome</keyword>
<evidence type="ECO:0000256" key="2">
    <source>
        <dbReference type="SAM" id="MobiDB-lite"/>
    </source>
</evidence>
<reference evidence="3" key="1">
    <citation type="submission" date="2022-03" db="EMBL/GenBank/DDBJ databases">
        <authorList>
            <person name="Martin C."/>
        </authorList>
    </citation>
    <scope>NUCLEOTIDE SEQUENCE</scope>
</reference>
<dbReference type="OrthoDB" id="6358162at2759"/>
<feature type="non-terminal residue" evidence="3">
    <location>
        <position position="765"/>
    </location>
</feature>
<comment type="caution">
    <text evidence="3">The sequence shown here is derived from an EMBL/GenBank/DDBJ whole genome shotgun (WGS) entry which is preliminary data.</text>
</comment>
<proteinExistence type="predicted"/>
<dbReference type="Gene3D" id="1.20.120.20">
    <property type="entry name" value="Apolipoprotein"/>
    <property type="match status" value="1"/>
</dbReference>
<feature type="non-terminal residue" evidence="3">
    <location>
        <position position="1"/>
    </location>
</feature>
<gene>
    <name evidence="3" type="ORF">OFUS_LOCUS20928</name>
</gene>
<accession>A0A8S4PSV0</accession>
<protein>
    <submittedName>
        <fullName evidence="3">Uncharacterized protein</fullName>
    </submittedName>
</protein>
<sequence length="765" mass="91199">VYATSEEGHKQTVLNLEAELVELQTKLQDNQNQVSVESSKEDELRRRIFSLKSKLHDVNIETASKENEYKQTILLLEEKLNNVQANHIDLEQAKQLATENLEKQLLNRAEEIHLLQARILEQQQQIDDAMVDQARLAEHGDDMDTTKQENELHASVEKESELREVKTQLNNIMTENDDLRKMVVKMRYLKHPGNSESGSHVDDITKQQMNELQLENSDLKVAVGKMRYTQPSQNDNQDKSSSNLELEELKQSLKVQENRANMFERLYTKERENSQQSEPTPQDFFTCMRLILPNINTMNKGFDEKFKDFVNKFWDHWGFFKNETEYTFEEKWKLFKNLSETDEFKEVMDNAAHMYEGLNESARQSWEYVQNYTRSEKFQEHVNSTKSAFEKIQENLQTHWEAVKNYTNSEEFQERVNSTKSTFQTIQENLKSKWDSVKNYTKSDKVQNILNKTTGTVKNLTDSLHDTWKQMKSSPTISSLSDSISEKITKLRAKVNSKWERVKKKIQRGGKQWYSEPAKDNDDQEITPPKAPMDKDYWYRLRKLQRSIRRMNEESLRRMDDDDMDDILDEFEDFHDDYEDEVDNDLEEWLLCQAQWWKYQLSKQHAQFKWQPQCLAVLPQWQRNTICQRRCYNRSDKCSCKGKKAKRFQYKHKEKFGGCCEKDHKQNKKCFKECRKEMKNIPKPKKSEELKFEFNDEHGYATNENYTDDARWYFNLMADRARERGDTNSQWYFERMQERANLREAPGMWYLKQLQQAKEAIADDD</sequence>
<feature type="region of interest" description="Disordered" evidence="2">
    <location>
        <begin position="510"/>
        <end position="530"/>
    </location>
</feature>
<organism evidence="3 4">
    <name type="scientific">Owenia fusiformis</name>
    <name type="common">Polychaete worm</name>
    <dbReference type="NCBI Taxonomy" id="6347"/>
    <lineage>
        <taxon>Eukaryota</taxon>
        <taxon>Metazoa</taxon>
        <taxon>Spiralia</taxon>
        <taxon>Lophotrochozoa</taxon>
        <taxon>Annelida</taxon>
        <taxon>Polychaeta</taxon>
        <taxon>Sedentaria</taxon>
        <taxon>Canalipalpata</taxon>
        <taxon>Sabellida</taxon>
        <taxon>Oweniida</taxon>
        <taxon>Oweniidae</taxon>
        <taxon>Owenia</taxon>
    </lineage>
</organism>
<feature type="coiled-coil region" evidence="1">
    <location>
        <begin position="239"/>
        <end position="266"/>
    </location>
</feature>
<evidence type="ECO:0000313" key="4">
    <source>
        <dbReference type="Proteomes" id="UP000749559"/>
    </source>
</evidence>
<feature type="coiled-coil region" evidence="1">
    <location>
        <begin position="6"/>
        <end position="33"/>
    </location>
</feature>
<name>A0A8S4PSV0_OWEFU</name>
<dbReference type="AlphaFoldDB" id="A0A8S4PSV0"/>
<keyword evidence="1" id="KW-0175">Coiled coil</keyword>
<dbReference type="EMBL" id="CAIIXF020000010">
    <property type="protein sequence ID" value="CAH1796529.1"/>
    <property type="molecule type" value="Genomic_DNA"/>
</dbReference>
<evidence type="ECO:0000313" key="3">
    <source>
        <dbReference type="EMBL" id="CAH1796529.1"/>
    </source>
</evidence>